<gene>
    <name evidence="5" type="ORF">N825_01060</name>
</gene>
<dbReference type="InterPro" id="IPR033248">
    <property type="entry name" value="Transketolase_C"/>
</dbReference>
<sequence>MRNSFADTFHELGQRDPRLCIVVADISPAGSIQKFRDAFPERFVNTGVAEQVMIGMTAGMAMRGLRPFAYTIATFALYRPFEMVRNDLAYQNLPVTIVGIGGGVAYSVLGGTHHAQEDVAIACGIPNLSVISPCDPLEVEAATRHCAVQTGGPIYMRLGKAGEPVLTRDAPDPFLFGKLRFLRRVPGAETCILAHGGIMRLAQQAADALAERGEPASLVSVHTLKPLDSAGLRAILASYRRVVVIEETSCQNGLGPMVKRIAWDMDADTRLHHFALRDEFTHVHGSHADVLASHGLTLENILAALDQRPAAGRRGRGAP</sequence>
<dbReference type="CDD" id="cd07033">
    <property type="entry name" value="TPP_PYR_DXS_TK_like"/>
    <property type="match status" value="1"/>
</dbReference>
<dbReference type="InterPro" id="IPR005475">
    <property type="entry name" value="Transketolase-like_Pyr-bd"/>
</dbReference>
<dbReference type="AlphaFoldDB" id="W9HF39"/>
<dbReference type="OrthoDB" id="8732661at2"/>
<dbReference type="Gene3D" id="3.40.50.970">
    <property type="match status" value="1"/>
</dbReference>
<evidence type="ECO:0000313" key="5">
    <source>
        <dbReference type="EMBL" id="EWY42518.1"/>
    </source>
</evidence>
<dbReference type="RefSeq" id="WP_037445971.1">
    <property type="nucleotide sequence ID" value="NZ_AVFL01000001.1"/>
</dbReference>
<evidence type="ECO:0000259" key="4">
    <source>
        <dbReference type="SMART" id="SM00861"/>
    </source>
</evidence>
<dbReference type="InterPro" id="IPR051157">
    <property type="entry name" value="PDH/Transketolase"/>
</dbReference>
<comment type="cofactor">
    <cofactor evidence="1">
        <name>thiamine diphosphate</name>
        <dbReference type="ChEBI" id="CHEBI:58937"/>
    </cofactor>
</comment>
<dbReference type="STRING" id="1385369.N825_01060"/>
<dbReference type="PANTHER" id="PTHR43825">
    <property type="entry name" value="PYRUVATE DEHYDROGENASE E1 COMPONENT"/>
    <property type="match status" value="1"/>
</dbReference>
<evidence type="ECO:0000256" key="3">
    <source>
        <dbReference type="ARBA" id="ARBA00023052"/>
    </source>
</evidence>
<dbReference type="SMART" id="SM00861">
    <property type="entry name" value="Transket_pyr"/>
    <property type="match status" value="1"/>
</dbReference>
<evidence type="ECO:0000256" key="1">
    <source>
        <dbReference type="ARBA" id="ARBA00001964"/>
    </source>
</evidence>
<keyword evidence="6" id="KW-1185">Reference proteome</keyword>
<reference evidence="5 6" key="1">
    <citation type="submission" date="2013-08" db="EMBL/GenBank/DDBJ databases">
        <title>The genome sequence of Skermanella stibiiresistens.</title>
        <authorList>
            <person name="Zhu W."/>
            <person name="Wang G."/>
        </authorList>
    </citation>
    <scope>NUCLEOTIDE SEQUENCE [LARGE SCALE GENOMIC DNA]</scope>
    <source>
        <strain evidence="5 6">SB22</strain>
    </source>
</reference>
<dbReference type="InterPro" id="IPR009014">
    <property type="entry name" value="Transketo_C/PFOR_II"/>
</dbReference>
<comment type="similarity">
    <text evidence="2">Belongs to the transketolase family.</text>
</comment>
<organism evidence="5 6">
    <name type="scientific">Skermanella stibiiresistens SB22</name>
    <dbReference type="NCBI Taxonomy" id="1385369"/>
    <lineage>
        <taxon>Bacteria</taxon>
        <taxon>Pseudomonadati</taxon>
        <taxon>Pseudomonadota</taxon>
        <taxon>Alphaproteobacteria</taxon>
        <taxon>Rhodospirillales</taxon>
        <taxon>Azospirillaceae</taxon>
        <taxon>Skermanella</taxon>
    </lineage>
</organism>
<dbReference type="Proteomes" id="UP000019486">
    <property type="component" value="Unassembled WGS sequence"/>
</dbReference>
<dbReference type="FunFam" id="3.40.50.970:FF:000129">
    <property type="entry name" value="Transketolase"/>
    <property type="match status" value="1"/>
</dbReference>
<dbReference type="Gene3D" id="3.40.50.920">
    <property type="match status" value="1"/>
</dbReference>
<feature type="domain" description="Transketolase-like pyrimidine-binding" evidence="4">
    <location>
        <begin position="1"/>
        <end position="165"/>
    </location>
</feature>
<dbReference type="SUPFAM" id="SSF52518">
    <property type="entry name" value="Thiamin diphosphate-binding fold (THDP-binding)"/>
    <property type="match status" value="1"/>
</dbReference>
<dbReference type="PANTHER" id="PTHR43825:SF5">
    <property type="entry name" value="HYPOTHETICAL TRANSKETOLASE FAMILY PROTEIN"/>
    <property type="match status" value="1"/>
</dbReference>
<name>W9HF39_9PROT</name>
<evidence type="ECO:0000313" key="6">
    <source>
        <dbReference type="Proteomes" id="UP000019486"/>
    </source>
</evidence>
<dbReference type="EMBL" id="AVFL01000001">
    <property type="protein sequence ID" value="EWY42518.1"/>
    <property type="molecule type" value="Genomic_DNA"/>
</dbReference>
<accession>W9HF39</accession>
<comment type="caution">
    <text evidence="5">The sequence shown here is derived from an EMBL/GenBank/DDBJ whole genome shotgun (WGS) entry which is preliminary data.</text>
</comment>
<dbReference type="Pfam" id="PF02779">
    <property type="entry name" value="Transket_pyr"/>
    <property type="match status" value="1"/>
</dbReference>
<proteinExistence type="inferred from homology"/>
<dbReference type="SUPFAM" id="SSF52922">
    <property type="entry name" value="TK C-terminal domain-like"/>
    <property type="match status" value="1"/>
</dbReference>
<protein>
    <submittedName>
        <fullName evidence="5">1-deoxy-D-xylulose-5-phosphate synthase</fullName>
    </submittedName>
</protein>
<keyword evidence="3" id="KW-0786">Thiamine pyrophosphate</keyword>
<dbReference type="InterPro" id="IPR029061">
    <property type="entry name" value="THDP-binding"/>
</dbReference>
<evidence type="ECO:0000256" key="2">
    <source>
        <dbReference type="ARBA" id="ARBA00007131"/>
    </source>
</evidence>
<dbReference type="Pfam" id="PF02780">
    <property type="entry name" value="Transketolase_C"/>
    <property type="match status" value="1"/>
</dbReference>
<dbReference type="PATRIC" id="fig|1385369.3.peg.203"/>